<evidence type="ECO:0000313" key="2">
    <source>
        <dbReference type="Proteomes" id="UP001156905"/>
    </source>
</evidence>
<dbReference type="Proteomes" id="UP001156905">
    <property type="component" value="Unassembled WGS sequence"/>
</dbReference>
<gene>
    <name evidence="1" type="ORF">GCM10007857_64540</name>
</gene>
<proteinExistence type="predicted"/>
<protein>
    <submittedName>
        <fullName evidence="1">Uncharacterized protein</fullName>
    </submittedName>
</protein>
<accession>A0ABQ6B9W9</accession>
<name>A0ABQ6B9W9_9BRAD</name>
<reference evidence="2" key="1">
    <citation type="journal article" date="2019" name="Int. J. Syst. Evol. Microbiol.">
        <title>The Global Catalogue of Microorganisms (GCM) 10K type strain sequencing project: providing services to taxonomists for standard genome sequencing and annotation.</title>
        <authorList>
            <consortium name="The Broad Institute Genomics Platform"/>
            <consortium name="The Broad Institute Genome Sequencing Center for Infectious Disease"/>
            <person name="Wu L."/>
            <person name="Ma J."/>
        </authorList>
    </citation>
    <scope>NUCLEOTIDE SEQUENCE [LARGE SCALE GENOMIC DNA]</scope>
    <source>
        <strain evidence="2">NBRC 102520</strain>
    </source>
</reference>
<evidence type="ECO:0000313" key="1">
    <source>
        <dbReference type="EMBL" id="GLR89740.1"/>
    </source>
</evidence>
<organism evidence="1 2">
    <name type="scientific">Bradyrhizobium iriomotense</name>
    <dbReference type="NCBI Taxonomy" id="441950"/>
    <lineage>
        <taxon>Bacteria</taxon>
        <taxon>Pseudomonadati</taxon>
        <taxon>Pseudomonadota</taxon>
        <taxon>Alphaproteobacteria</taxon>
        <taxon>Hyphomicrobiales</taxon>
        <taxon>Nitrobacteraceae</taxon>
        <taxon>Bradyrhizobium</taxon>
    </lineage>
</organism>
<dbReference type="RefSeq" id="WP_284272087.1">
    <property type="nucleotide sequence ID" value="NZ_BSOW01000028.1"/>
</dbReference>
<comment type="caution">
    <text evidence="1">The sequence shown here is derived from an EMBL/GenBank/DDBJ whole genome shotgun (WGS) entry which is preliminary data.</text>
</comment>
<keyword evidence="2" id="KW-1185">Reference proteome</keyword>
<sequence length="157" mass="17450">MSSIVRNFWGELIEPYPDLFQPPADFPGAAQGSLECNAGWHDVLTRLCVRIRIAVQADGGPFKFSQIKEKFGGLPLYWNGEVSPPTDTQIEEAIALAEARSVVTCEICGEEGRPRHFVDGKSHVSCRRYDRESVSFVSVDPASVGIEEYRRAPLDHV</sequence>
<dbReference type="EMBL" id="BSOW01000028">
    <property type="protein sequence ID" value="GLR89740.1"/>
    <property type="molecule type" value="Genomic_DNA"/>
</dbReference>